<dbReference type="InterPro" id="IPR036388">
    <property type="entry name" value="WH-like_DNA-bd_sf"/>
</dbReference>
<feature type="compositionally biased region" description="Acidic residues" evidence="1">
    <location>
        <begin position="271"/>
        <end position="293"/>
    </location>
</feature>
<dbReference type="EMBL" id="BAABCM010000020">
    <property type="protein sequence ID" value="GAA3852052.1"/>
    <property type="molecule type" value="Genomic_DNA"/>
</dbReference>
<accession>A0ABP7JR57</accession>
<feature type="compositionally biased region" description="Polar residues" evidence="1">
    <location>
        <begin position="230"/>
        <end position="240"/>
    </location>
</feature>
<name>A0ABP7JR57_9PSEU</name>
<feature type="region of interest" description="Disordered" evidence="1">
    <location>
        <begin position="1"/>
        <end position="20"/>
    </location>
</feature>
<reference evidence="3" key="1">
    <citation type="journal article" date="2019" name="Int. J. Syst. Evol. Microbiol.">
        <title>The Global Catalogue of Microorganisms (GCM) 10K type strain sequencing project: providing services to taxonomists for standard genome sequencing and annotation.</title>
        <authorList>
            <consortium name="The Broad Institute Genomics Platform"/>
            <consortium name="The Broad Institute Genome Sequencing Center for Infectious Disease"/>
            <person name="Wu L."/>
            <person name="Ma J."/>
        </authorList>
    </citation>
    <scope>NUCLEOTIDE SEQUENCE [LARGE SCALE GENOMIC DNA]</scope>
    <source>
        <strain evidence="3">JCM 17017</strain>
    </source>
</reference>
<dbReference type="SUPFAM" id="SSF46785">
    <property type="entry name" value="Winged helix' DNA-binding domain"/>
    <property type="match status" value="1"/>
</dbReference>
<evidence type="ECO:0000313" key="3">
    <source>
        <dbReference type="Proteomes" id="UP001501624"/>
    </source>
</evidence>
<dbReference type="Proteomes" id="UP001501624">
    <property type="component" value="Unassembled WGS sequence"/>
</dbReference>
<sequence>MKSGEDKGKPPRGQRGGHGNPCWEDVSYRRFYPFRGCIVSYQAVEWVFREAPMPKTDAGKNHTTARLVLAALADAADADGTNAYPAVSEITWRTGLSDKPVRNALKTLEQAGLIVRNGTKGDGVTNWTLRLHLKRPPEERAAHDAKVNAEREAALERMTAARRKRATDHQVNTFRSQEPEPRGHASTAFRSQEPEHGLGEGRTTASFRSLRPNVPVPTTERSGSCDGDTSPYQSKDQSFSPLRPPLGGTRSTGRAASSTASGGQPTGEAGSEVEQDTPPDAYDWADELADAEADAPPSRSVPSPTKDAEDERATDREHRSDTVPYPIEKRAEDAEDGLSGPEWTEIRNTDGWAAEAHKRLAPAYHRRYAKPEPLARLARRANKGDRDARRALHDLGLVAS</sequence>
<feature type="compositionally biased region" description="Basic and acidic residues" evidence="1">
    <location>
        <begin position="306"/>
        <end position="332"/>
    </location>
</feature>
<feature type="compositionally biased region" description="Low complexity" evidence="1">
    <location>
        <begin position="247"/>
        <end position="263"/>
    </location>
</feature>
<organism evidence="2 3">
    <name type="scientific">Amycolatopsis tucumanensis</name>
    <dbReference type="NCBI Taxonomy" id="401106"/>
    <lineage>
        <taxon>Bacteria</taxon>
        <taxon>Bacillati</taxon>
        <taxon>Actinomycetota</taxon>
        <taxon>Actinomycetes</taxon>
        <taxon>Pseudonocardiales</taxon>
        <taxon>Pseudonocardiaceae</taxon>
        <taxon>Amycolatopsis</taxon>
    </lineage>
</organism>
<gene>
    <name evidence="2" type="ORF">GCM10022380_82440</name>
</gene>
<keyword evidence="3" id="KW-1185">Reference proteome</keyword>
<evidence type="ECO:0000313" key="2">
    <source>
        <dbReference type="EMBL" id="GAA3852052.1"/>
    </source>
</evidence>
<feature type="region of interest" description="Disordered" evidence="1">
    <location>
        <begin position="158"/>
        <end position="343"/>
    </location>
</feature>
<dbReference type="Pfam" id="PF13730">
    <property type="entry name" value="HTH_36"/>
    <property type="match status" value="1"/>
</dbReference>
<protein>
    <recommendedName>
        <fullName evidence="4">Helix-turn-helix domain-containing protein</fullName>
    </recommendedName>
</protein>
<comment type="caution">
    <text evidence="2">The sequence shown here is derived from an EMBL/GenBank/DDBJ whole genome shotgun (WGS) entry which is preliminary data.</text>
</comment>
<dbReference type="Gene3D" id="1.10.10.10">
    <property type="entry name" value="Winged helix-like DNA-binding domain superfamily/Winged helix DNA-binding domain"/>
    <property type="match status" value="1"/>
</dbReference>
<evidence type="ECO:0008006" key="4">
    <source>
        <dbReference type="Google" id="ProtNLM"/>
    </source>
</evidence>
<dbReference type="InterPro" id="IPR036390">
    <property type="entry name" value="WH_DNA-bd_sf"/>
</dbReference>
<evidence type="ECO:0000256" key="1">
    <source>
        <dbReference type="SAM" id="MobiDB-lite"/>
    </source>
</evidence>
<proteinExistence type="predicted"/>